<evidence type="ECO:0000256" key="3">
    <source>
        <dbReference type="ARBA" id="ARBA00023163"/>
    </source>
</evidence>
<dbReference type="PANTHER" id="PTHR33204:SF18">
    <property type="entry name" value="TRANSCRIPTIONAL REGULATORY PROTEIN"/>
    <property type="match status" value="1"/>
</dbReference>
<keyword evidence="1" id="KW-0805">Transcription regulation</keyword>
<dbReference type="Pfam" id="PF01638">
    <property type="entry name" value="HxlR"/>
    <property type="match status" value="1"/>
</dbReference>
<dbReference type="EMBL" id="CP048882">
    <property type="protein sequence ID" value="QPP05945.1"/>
    <property type="molecule type" value="Genomic_DNA"/>
</dbReference>
<evidence type="ECO:0000313" key="5">
    <source>
        <dbReference type="EMBL" id="QPP05945.1"/>
    </source>
</evidence>
<evidence type="ECO:0000313" key="6">
    <source>
        <dbReference type="Proteomes" id="UP000595046"/>
    </source>
</evidence>
<dbReference type="InterPro" id="IPR036390">
    <property type="entry name" value="WH_DNA-bd_sf"/>
</dbReference>
<evidence type="ECO:0000256" key="1">
    <source>
        <dbReference type="ARBA" id="ARBA00023015"/>
    </source>
</evidence>
<keyword evidence="2" id="KW-0238">DNA-binding</keyword>
<dbReference type="PROSITE" id="PS51118">
    <property type="entry name" value="HTH_HXLR"/>
    <property type="match status" value="1"/>
</dbReference>
<dbReference type="Gene3D" id="1.10.10.10">
    <property type="entry name" value="Winged helix-like DNA-binding domain superfamily/Winged helix DNA-binding domain"/>
    <property type="match status" value="1"/>
</dbReference>
<proteinExistence type="predicted"/>
<dbReference type="Proteomes" id="UP000595046">
    <property type="component" value="Chromosome"/>
</dbReference>
<gene>
    <name evidence="5" type="ORF">G4Z16_05500</name>
</gene>
<dbReference type="InterPro" id="IPR002577">
    <property type="entry name" value="HTH_HxlR"/>
</dbReference>
<dbReference type="RefSeq" id="WP_197349468.1">
    <property type="nucleotide sequence ID" value="NZ_CP048882.1"/>
</dbReference>
<name>A0A7T1T422_9ACTN</name>
<accession>A0A7T1T422</accession>
<protein>
    <submittedName>
        <fullName evidence="5">Helix-turn-helix transcriptional regulator</fullName>
    </submittedName>
</protein>
<keyword evidence="3" id="KW-0804">Transcription</keyword>
<dbReference type="PANTHER" id="PTHR33204">
    <property type="entry name" value="TRANSCRIPTIONAL REGULATOR, MARR FAMILY"/>
    <property type="match status" value="1"/>
</dbReference>
<dbReference type="InterPro" id="IPR036388">
    <property type="entry name" value="WH-like_DNA-bd_sf"/>
</dbReference>
<dbReference type="SUPFAM" id="SSF46785">
    <property type="entry name" value="Winged helix' DNA-binding domain"/>
    <property type="match status" value="1"/>
</dbReference>
<organism evidence="5 6">
    <name type="scientific">Streptomyces bathyalis</name>
    <dbReference type="NCBI Taxonomy" id="2710756"/>
    <lineage>
        <taxon>Bacteria</taxon>
        <taxon>Bacillati</taxon>
        <taxon>Actinomycetota</taxon>
        <taxon>Actinomycetes</taxon>
        <taxon>Kitasatosporales</taxon>
        <taxon>Streptomycetaceae</taxon>
        <taxon>Streptomyces</taxon>
    </lineage>
</organism>
<dbReference type="AlphaFoldDB" id="A0A7T1T422"/>
<dbReference type="GO" id="GO:0003677">
    <property type="term" value="F:DNA binding"/>
    <property type="evidence" value="ECO:0007669"/>
    <property type="project" value="UniProtKB-KW"/>
</dbReference>
<reference evidence="6" key="1">
    <citation type="submission" date="2020-02" db="EMBL/GenBank/DDBJ databases">
        <title>Streptomyces sp. ASO4wet.</title>
        <authorList>
            <person name="Risdian C."/>
            <person name="Landwehr W."/>
            <person name="Schupp P."/>
            <person name="Wink J."/>
        </authorList>
    </citation>
    <scope>NUCLEOTIDE SEQUENCE [LARGE SCALE GENOMIC DNA]</scope>
    <source>
        <strain evidence="6">ASO4wet</strain>
    </source>
</reference>
<evidence type="ECO:0000256" key="2">
    <source>
        <dbReference type="ARBA" id="ARBA00023125"/>
    </source>
</evidence>
<dbReference type="KEGG" id="sbat:G4Z16_05500"/>
<keyword evidence="6" id="KW-1185">Reference proteome</keyword>
<sequence>MEWLEASTENCPVQISLGVVGEKWTLLILRDACNGVRRFDDFRRHIGLSEAILSNRLRKLTAAGILKTVPYQEPGSRSRNEYRVTRKGWDLWPVLVALKQWGEVYGDDSSEPVLDLRHDECGAPVRVVVECTEGHTELTPSEATAMPGPGARMR</sequence>
<feature type="domain" description="HTH hxlR-type" evidence="4">
    <location>
        <begin position="11"/>
        <end position="110"/>
    </location>
</feature>
<evidence type="ECO:0000259" key="4">
    <source>
        <dbReference type="PROSITE" id="PS51118"/>
    </source>
</evidence>